<dbReference type="AlphaFoldDB" id="A0A9Q3P9S2"/>
<evidence type="ECO:0000313" key="1">
    <source>
        <dbReference type="EMBL" id="MBW0552922.1"/>
    </source>
</evidence>
<evidence type="ECO:0000313" key="2">
    <source>
        <dbReference type="Proteomes" id="UP000765509"/>
    </source>
</evidence>
<protein>
    <submittedName>
        <fullName evidence="1">Uncharacterized protein</fullName>
    </submittedName>
</protein>
<accession>A0A9Q3P9S2</accession>
<reference evidence="1" key="1">
    <citation type="submission" date="2021-03" db="EMBL/GenBank/DDBJ databases">
        <title>Draft genome sequence of rust myrtle Austropuccinia psidii MF-1, a brazilian biotype.</title>
        <authorList>
            <person name="Quecine M.C."/>
            <person name="Pachon D.M.R."/>
            <person name="Bonatelli M.L."/>
            <person name="Correr F.H."/>
            <person name="Franceschini L.M."/>
            <person name="Leite T.F."/>
            <person name="Margarido G.R.A."/>
            <person name="Almeida C.A."/>
            <person name="Ferrarezi J.A."/>
            <person name="Labate C.A."/>
        </authorList>
    </citation>
    <scope>NUCLEOTIDE SEQUENCE</scope>
    <source>
        <strain evidence="1">MF-1</strain>
    </source>
</reference>
<dbReference type="Proteomes" id="UP000765509">
    <property type="component" value="Unassembled WGS sequence"/>
</dbReference>
<proteinExistence type="predicted"/>
<name>A0A9Q3P9S2_9BASI</name>
<sequence>MEESSRVPCVIQNKNQNKNQETFSDTFTPPLLPGRALARRRAPLSPPHSQDFLKSSCIHLVRAPIPHKTVKSNLLDSQLVGSRDSGFCARLSLHSKNAVTLIEEESGEGPLWVKVVILDPSTQIQKRMIIYQPTVVHYCPLATNTLRNDSIDKGFHRIWLCLTYGTVFKIYHFYQMSFVSSFD</sequence>
<dbReference type="EMBL" id="AVOT02059230">
    <property type="protein sequence ID" value="MBW0552922.1"/>
    <property type="molecule type" value="Genomic_DNA"/>
</dbReference>
<keyword evidence="2" id="KW-1185">Reference proteome</keyword>
<gene>
    <name evidence="1" type="ORF">O181_092637</name>
</gene>
<comment type="caution">
    <text evidence="1">The sequence shown here is derived from an EMBL/GenBank/DDBJ whole genome shotgun (WGS) entry which is preliminary data.</text>
</comment>
<organism evidence="1 2">
    <name type="scientific">Austropuccinia psidii MF-1</name>
    <dbReference type="NCBI Taxonomy" id="1389203"/>
    <lineage>
        <taxon>Eukaryota</taxon>
        <taxon>Fungi</taxon>
        <taxon>Dikarya</taxon>
        <taxon>Basidiomycota</taxon>
        <taxon>Pucciniomycotina</taxon>
        <taxon>Pucciniomycetes</taxon>
        <taxon>Pucciniales</taxon>
        <taxon>Sphaerophragmiaceae</taxon>
        <taxon>Austropuccinia</taxon>
    </lineage>
</organism>